<evidence type="ECO:0000256" key="3">
    <source>
        <dbReference type="ARBA" id="ARBA00022452"/>
    </source>
</evidence>
<dbReference type="NCBIfam" id="TIGR04056">
    <property type="entry name" value="OMP_RagA_SusC"/>
    <property type="match status" value="1"/>
</dbReference>
<keyword evidence="11" id="KW-1185">Reference proteome</keyword>
<dbReference type="InterPro" id="IPR012910">
    <property type="entry name" value="Plug_dom"/>
</dbReference>
<dbReference type="InterPro" id="IPR037066">
    <property type="entry name" value="Plug_dom_sf"/>
</dbReference>
<gene>
    <name evidence="10" type="ORF">GCM10010967_23340</name>
</gene>
<evidence type="ECO:0000256" key="7">
    <source>
        <dbReference type="PROSITE-ProRule" id="PRU01360"/>
    </source>
</evidence>
<evidence type="ECO:0000256" key="6">
    <source>
        <dbReference type="ARBA" id="ARBA00023237"/>
    </source>
</evidence>
<comment type="subcellular location">
    <subcellularLocation>
        <location evidence="1 7">Cell outer membrane</location>
        <topology evidence="1 7">Multi-pass membrane protein</topology>
    </subcellularLocation>
</comment>
<keyword evidence="3 7" id="KW-1134">Transmembrane beta strand</keyword>
<organism evidence="10 11">
    <name type="scientific">Dyadobacter beijingensis</name>
    <dbReference type="NCBI Taxonomy" id="365489"/>
    <lineage>
        <taxon>Bacteria</taxon>
        <taxon>Pseudomonadati</taxon>
        <taxon>Bacteroidota</taxon>
        <taxon>Cytophagia</taxon>
        <taxon>Cytophagales</taxon>
        <taxon>Spirosomataceae</taxon>
        <taxon>Dyadobacter</taxon>
    </lineage>
</organism>
<reference evidence="11" key="1">
    <citation type="journal article" date="2019" name="Int. J. Syst. Evol. Microbiol.">
        <title>The Global Catalogue of Microorganisms (GCM) 10K type strain sequencing project: providing services to taxonomists for standard genome sequencing and annotation.</title>
        <authorList>
            <consortium name="The Broad Institute Genomics Platform"/>
            <consortium name="The Broad Institute Genome Sequencing Center for Infectious Disease"/>
            <person name="Wu L."/>
            <person name="Ma J."/>
        </authorList>
    </citation>
    <scope>NUCLEOTIDE SEQUENCE [LARGE SCALE GENOMIC DNA]</scope>
    <source>
        <strain evidence="11">CGMCC 1.6375</strain>
    </source>
</reference>
<proteinExistence type="inferred from homology"/>
<evidence type="ECO:0000313" key="10">
    <source>
        <dbReference type="EMBL" id="GGM89803.1"/>
    </source>
</evidence>
<evidence type="ECO:0000256" key="1">
    <source>
        <dbReference type="ARBA" id="ARBA00004571"/>
    </source>
</evidence>
<dbReference type="InterPro" id="IPR036942">
    <property type="entry name" value="Beta-barrel_TonB_sf"/>
</dbReference>
<keyword evidence="6 7" id="KW-0998">Cell outer membrane</keyword>
<dbReference type="InterPro" id="IPR039426">
    <property type="entry name" value="TonB-dep_rcpt-like"/>
</dbReference>
<dbReference type="PROSITE" id="PS52016">
    <property type="entry name" value="TONB_DEPENDENT_REC_3"/>
    <property type="match status" value="1"/>
</dbReference>
<keyword evidence="4 7" id="KW-0812">Transmembrane</keyword>
<name>A0ABQ2HTS6_9BACT</name>
<comment type="similarity">
    <text evidence="7">Belongs to the TonB-dependent receptor family.</text>
</comment>
<evidence type="ECO:0000256" key="8">
    <source>
        <dbReference type="SAM" id="SignalP"/>
    </source>
</evidence>
<dbReference type="SUPFAM" id="SSF56935">
    <property type="entry name" value="Porins"/>
    <property type="match status" value="1"/>
</dbReference>
<evidence type="ECO:0000256" key="4">
    <source>
        <dbReference type="ARBA" id="ARBA00022692"/>
    </source>
</evidence>
<evidence type="ECO:0000256" key="2">
    <source>
        <dbReference type="ARBA" id="ARBA00022448"/>
    </source>
</evidence>
<accession>A0ABQ2HTS6</accession>
<comment type="caution">
    <text evidence="10">The sequence shown here is derived from an EMBL/GenBank/DDBJ whole genome shotgun (WGS) entry which is preliminary data.</text>
</comment>
<feature type="chain" id="PRO_5047124150" evidence="8">
    <location>
        <begin position="24"/>
        <end position="941"/>
    </location>
</feature>
<evidence type="ECO:0000256" key="5">
    <source>
        <dbReference type="ARBA" id="ARBA00023136"/>
    </source>
</evidence>
<feature type="signal peptide" evidence="8">
    <location>
        <begin position="1"/>
        <end position="23"/>
    </location>
</feature>
<dbReference type="Proteomes" id="UP000632339">
    <property type="component" value="Unassembled WGS sequence"/>
</dbReference>
<dbReference type="InterPro" id="IPR023997">
    <property type="entry name" value="TonB-dep_OMP_SusC/RagA_CS"/>
</dbReference>
<evidence type="ECO:0000259" key="9">
    <source>
        <dbReference type="Pfam" id="PF07715"/>
    </source>
</evidence>
<dbReference type="InterPro" id="IPR023996">
    <property type="entry name" value="TonB-dep_OMP_SusC/RagA"/>
</dbReference>
<keyword evidence="2 7" id="KW-0813">Transport</keyword>
<dbReference type="Gene3D" id="2.40.170.20">
    <property type="entry name" value="TonB-dependent receptor, beta-barrel domain"/>
    <property type="match status" value="1"/>
</dbReference>
<dbReference type="EMBL" id="BMLI01000001">
    <property type="protein sequence ID" value="GGM89803.1"/>
    <property type="molecule type" value="Genomic_DNA"/>
</dbReference>
<protein>
    <submittedName>
        <fullName evidence="10">SusC/RagA family TonB-linked outer membrane protein</fullName>
    </submittedName>
</protein>
<dbReference type="NCBIfam" id="TIGR04057">
    <property type="entry name" value="SusC_RagA_signa"/>
    <property type="match status" value="1"/>
</dbReference>
<feature type="domain" description="TonB-dependent receptor plug" evidence="9">
    <location>
        <begin position="57"/>
        <end position="163"/>
    </location>
</feature>
<keyword evidence="5 7" id="KW-0472">Membrane</keyword>
<dbReference type="RefSeq" id="WP_019943715.1">
    <property type="nucleotide sequence ID" value="NZ_BMLI01000001.1"/>
</dbReference>
<sequence length="941" mass="104219">MKINKTIRGLMVTLAVLSGRAMAQDTVPAAGTATDTVQVTVADTDDKVFIPFGVRKNREINGSVSTLKANVLPQIPASSLTNLFAGQLPGLNVWQTGTQPGRDETTIVIRNRTSFAGANVPLVLVDGVARDFSDMDLSEIESITALKDAASLAWYGNRAANGVLLITTRRGIADKTRFSYDMQMGAQQPTRLMKPLDSYNFANLYNQALKNDGFGPLYTQEQLDGYRNGTDAYKYPNNNFVNEFLKSSAFVQRHVLTASGGSKAVRYFTNLSFFDQRGLYDHADAPMFNSNVGYRRYNLRTNLDIQVTPLLSVQLDMGGRIEDRREPGGTSATFLSTIFNTPANAFPLLNENGSYGGSNLFRANPLAQLRAQGNRSEVTRVLLGTLNATHQLDFWLPGLSANVFYTFDISGRYLSGRSQEYEVYERGASGTLTRFGTSTPLGYLAATFADNVRTNELWTGFDYDRTFGRHDLKATVRYQQAVTFNPTRLQDKRQGFSGRISYGFNNRYYADVVASYTGADNYMPGKQFGFFPAVAAGWVISEESFLKNAKSINYLKLRASYGKAGNNATGEAGKFPYAYLFSPANGSYAFGTSFAAQAGASENILPNPDITWESAYKTDIGLDATLFKNTVTLYANYFNELRKNILTAPINPSILGLTTYRINDGETRLRGFEGSIDFTRTFGEVTLSLGGNYTFAKNKILRINESAGLLDYQKQAGHNIAGVTDYGKLMLISDGIFQSQAEIDQSPVQRFAGKLQPGDIKYRDVNGDKVIDNYDRVMTDFNDTPNAYYGFHIGARYRAFDFNVIGQGVTGRTIQVRSLVMAGSNNTGYINQFSPQARTQDNPAAPYPRLGISDRGNNTADSDFWLRSGDYLRVKSVELGYTIPQGITDKLRIRSLRVYANGFNLFNFNKTHMDIDPEMPFAGYNAYPYLRTITAGINLKF</sequence>
<dbReference type="Pfam" id="PF07715">
    <property type="entry name" value="Plug"/>
    <property type="match status" value="1"/>
</dbReference>
<evidence type="ECO:0000313" key="11">
    <source>
        <dbReference type="Proteomes" id="UP000632339"/>
    </source>
</evidence>
<dbReference type="Gene3D" id="2.170.130.10">
    <property type="entry name" value="TonB-dependent receptor, plug domain"/>
    <property type="match status" value="1"/>
</dbReference>
<keyword evidence="8" id="KW-0732">Signal</keyword>